<evidence type="ECO:0000313" key="2">
    <source>
        <dbReference type="EMBL" id="KAF5948173.1"/>
    </source>
</evidence>
<sequence>MDQASHFLVILPHIFLRFLFLFHHHRSLHCRLSLHLQARFFLLHHCRYFLRFSATVHHLLMGFSNHDHLQHCVSSVVLVLEPIFGFATMEKSYELLKERTRMAIVLVFR</sequence>
<evidence type="ECO:0000256" key="1">
    <source>
        <dbReference type="SAM" id="Phobius"/>
    </source>
</evidence>
<evidence type="ECO:0000313" key="3">
    <source>
        <dbReference type="Proteomes" id="UP000593564"/>
    </source>
</evidence>
<keyword evidence="1" id="KW-0472">Membrane</keyword>
<keyword evidence="1" id="KW-1133">Transmembrane helix</keyword>
<gene>
    <name evidence="2" type="ORF">HYC85_014130</name>
</gene>
<reference evidence="2 3" key="2">
    <citation type="submission" date="2020-07" db="EMBL/GenBank/DDBJ databases">
        <title>Genome assembly of wild tea tree DASZ reveals pedigree and selection history of tea varieties.</title>
        <authorList>
            <person name="Zhang W."/>
        </authorList>
    </citation>
    <scope>NUCLEOTIDE SEQUENCE [LARGE SCALE GENOMIC DNA]</scope>
    <source>
        <strain evidence="3">cv. G240</strain>
        <tissue evidence="2">Leaf</tissue>
    </source>
</reference>
<organism evidence="2 3">
    <name type="scientific">Camellia sinensis</name>
    <name type="common">Tea plant</name>
    <name type="synonym">Thea sinensis</name>
    <dbReference type="NCBI Taxonomy" id="4442"/>
    <lineage>
        <taxon>Eukaryota</taxon>
        <taxon>Viridiplantae</taxon>
        <taxon>Streptophyta</taxon>
        <taxon>Embryophyta</taxon>
        <taxon>Tracheophyta</taxon>
        <taxon>Spermatophyta</taxon>
        <taxon>Magnoliopsida</taxon>
        <taxon>eudicotyledons</taxon>
        <taxon>Gunneridae</taxon>
        <taxon>Pentapetalae</taxon>
        <taxon>asterids</taxon>
        <taxon>Ericales</taxon>
        <taxon>Theaceae</taxon>
        <taxon>Camellia</taxon>
    </lineage>
</organism>
<dbReference type="Proteomes" id="UP000593564">
    <property type="component" value="Unassembled WGS sequence"/>
</dbReference>
<protein>
    <submittedName>
        <fullName evidence="2">Uncharacterized protein</fullName>
    </submittedName>
</protein>
<accession>A0A7J7H5D1</accession>
<proteinExistence type="predicted"/>
<dbReference type="EMBL" id="JACBKZ010000006">
    <property type="protein sequence ID" value="KAF5948173.1"/>
    <property type="molecule type" value="Genomic_DNA"/>
</dbReference>
<reference evidence="3" key="1">
    <citation type="journal article" date="2020" name="Nat. Commun.">
        <title>Genome assembly of wild tea tree DASZ reveals pedigree and selection history of tea varieties.</title>
        <authorList>
            <person name="Zhang W."/>
            <person name="Zhang Y."/>
            <person name="Qiu H."/>
            <person name="Guo Y."/>
            <person name="Wan H."/>
            <person name="Zhang X."/>
            <person name="Scossa F."/>
            <person name="Alseekh S."/>
            <person name="Zhang Q."/>
            <person name="Wang P."/>
            <person name="Xu L."/>
            <person name="Schmidt M.H."/>
            <person name="Jia X."/>
            <person name="Li D."/>
            <person name="Zhu A."/>
            <person name="Guo F."/>
            <person name="Chen W."/>
            <person name="Ni D."/>
            <person name="Usadel B."/>
            <person name="Fernie A.R."/>
            <person name="Wen W."/>
        </authorList>
    </citation>
    <scope>NUCLEOTIDE SEQUENCE [LARGE SCALE GENOMIC DNA]</scope>
    <source>
        <strain evidence="3">cv. G240</strain>
    </source>
</reference>
<keyword evidence="1" id="KW-0812">Transmembrane</keyword>
<comment type="caution">
    <text evidence="2">The sequence shown here is derived from an EMBL/GenBank/DDBJ whole genome shotgun (WGS) entry which is preliminary data.</text>
</comment>
<keyword evidence="3" id="KW-1185">Reference proteome</keyword>
<feature type="transmembrane region" description="Helical" evidence="1">
    <location>
        <begin position="6"/>
        <end position="22"/>
    </location>
</feature>
<name>A0A7J7H5D1_CAMSI</name>
<dbReference type="AlphaFoldDB" id="A0A7J7H5D1"/>